<reference evidence="2" key="1">
    <citation type="submission" date="2023-04" db="EMBL/GenBank/DDBJ databases">
        <title>Ambrosiozyma monospora NBRC 1965.</title>
        <authorList>
            <person name="Ichikawa N."/>
            <person name="Sato H."/>
            <person name="Tonouchi N."/>
        </authorList>
    </citation>
    <scope>NUCLEOTIDE SEQUENCE</scope>
    <source>
        <strain evidence="2">NBRC 1965</strain>
    </source>
</reference>
<accession>A0A9W6T742</accession>
<feature type="compositionally biased region" description="Low complexity" evidence="1">
    <location>
        <begin position="35"/>
        <end position="58"/>
    </location>
</feature>
<dbReference type="Gene3D" id="1.25.10.10">
    <property type="entry name" value="Leucine-rich Repeat Variant"/>
    <property type="match status" value="1"/>
</dbReference>
<feature type="region of interest" description="Disordered" evidence="1">
    <location>
        <begin position="31"/>
        <end position="70"/>
    </location>
</feature>
<comment type="caution">
    <text evidence="2">The sequence shown here is derived from an EMBL/GenBank/DDBJ whole genome shotgun (WGS) entry which is preliminary data.</text>
</comment>
<protein>
    <submittedName>
        <fullName evidence="2">Unnamed protein product</fullName>
    </submittedName>
</protein>
<organism evidence="2 3">
    <name type="scientific">Ambrosiozyma monospora</name>
    <name type="common">Yeast</name>
    <name type="synonym">Endomycopsis monosporus</name>
    <dbReference type="NCBI Taxonomy" id="43982"/>
    <lineage>
        <taxon>Eukaryota</taxon>
        <taxon>Fungi</taxon>
        <taxon>Dikarya</taxon>
        <taxon>Ascomycota</taxon>
        <taxon>Saccharomycotina</taxon>
        <taxon>Pichiomycetes</taxon>
        <taxon>Pichiales</taxon>
        <taxon>Pichiaceae</taxon>
        <taxon>Ambrosiozyma</taxon>
    </lineage>
</organism>
<dbReference type="InterPro" id="IPR011989">
    <property type="entry name" value="ARM-like"/>
</dbReference>
<evidence type="ECO:0000313" key="2">
    <source>
        <dbReference type="EMBL" id="GME78050.1"/>
    </source>
</evidence>
<dbReference type="SUPFAM" id="SSF48371">
    <property type="entry name" value="ARM repeat"/>
    <property type="match status" value="1"/>
</dbReference>
<keyword evidence="3" id="KW-1185">Reference proteome</keyword>
<proteinExistence type="predicted"/>
<sequence>MAAIQLEPFLAELQSIIDHCLSSLLMSPQHNRGMNNRSSSSLNRHGSSSSSSAAALGNSGSGGVGGGVAQERDPHVRRALAYAIARSFDKSAPETRVYNLKLLVALLNDTNGGVVGGALAALNDIMERRGGDDNGNRLNSRRRKTSKTNGVGSSSDPLADVDDDDVHVSGGGFVIEGWKLTISFDQAVRLCGINMIV</sequence>
<evidence type="ECO:0000313" key="3">
    <source>
        <dbReference type="Proteomes" id="UP001165063"/>
    </source>
</evidence>
<feature type="region of interest" description="Disordered" evidence="1">
    <location>
        <begin position="129"/>
        <end position="163"/>
    </location>
</feature>
<dbReference type="EMBL" id="BSXU01012808">
    <property type="protein sequence ID" value="GME78050.1"/>
    <property type="molecule type" value="Genomic_DNA"/>
</dbReference>
<gene>
    <name evidence="2" type="ORF">Amon01_000974900</name>
</gene>
<feature type="compositionally biased region" description="Gly residues" evidence="1">
    <location>
        <begin position="59"/>
        <end position="68"/>
    </location>
</feature>
<evidence type="ECO:0000256" key="1">
    <source>
        <dbReference type="SAM" id="MobiDB-lite"/>
    </source>
</evidence>
<dbReference type="AlphaFoldDB" id="A0A9W6T742"/>
<dbReference type="InterPro" id="IPR016024">
    <property type="entry name" value="ARM-type_fold"/>
</dbReference>
<dbReference type="Proteomes" id="UP001165063">
    <property type="component" value="Unassembled WGS sequence"/>
</dbReference>
<name>A0A9W6T742_AMBMO</name>